<gene>
    <name evidence="7" type="ORF">DAY19_14790</name>
</gene>
<name>A0ABY0IBT3_9BACT</name>
<keyword evidence="8" id="KW-1185">Reference proteome</keyword>
<evidence type="ECO:0000259" key="6">
    <source>
        <dbReference type="PROSITE" id="PS50059"/>
    </source>
</evidence>
<dbReference type="Gene3D" id="3.10.50.40">
    <property type="match status" value="1"/>
</dbReference>
<dbReference type="InterPro" id="IPR036944">
    <property type="entry name" value="PPIase_FKBP_N_sf"/>
</dbReference>
<dbReference type="InterPro" id="IPR000774">
    <property type="entry name" value="PPIase_FKBP_N"/>
</dbReference>
<dbReference type="InterPro" id="IPR044609">
    <property type="entry name" value="FKBP2/11"/>
</dbReference>
<evidence type="ECO:0000313" key="8">
    <source>
        <dbReference type="Proteomes" id="UP000443582"/>
    </source>
</evidence>
<dbReference type="PROSITE" id="PS50059">
    <property type="entry name" value="FKBP_PPIASE"/>
    <property type="match status" value="1"/>
</dbReference>
<organism evidence="7 8">
    <name type="scientific">Halobacteriovorax vibrionivorans</name>
    <dbReference type="NCBI Taxonomy" id="2152716"/>
    <lineage>
        <taxon>Bacteria</taxon>
        <taxon>Pseudomonadati</taxon>
        <taxon>Bdellovibrionota</taxon>
        <taxon>Bacteriovoracia</taxon>
        <taxon>Bacteriovoracales</taxon>
        <taxon>Halobacteriovoraceae</taxon>
        <taxon>Halobacteriovorax</taxon>
    </lineage>
</organism>
<proteinExistence type="inferred from homology"/>
<keyword evidence="2 4" id="KW-0697">Rotamase</keyword>
<evidence type="ECO:0000256" key="5">
    <source>
        <dbReference type="RuleBase" id="RU003915"/>
    </source>
</evidence>
<dbReference type="EMBL" id="QDKL01000004">
    <property type="protein sequence ID" value="RZF20426.1"/>
    <property type="molecule type" value="Genomic_DNA"/>
</dbReference>
<dbReference type="GO" id="GO:0016853">
    <property type="term" value="F:isomerase activity"/>
    <property type="evidence" value="ECO:0007669"/>
    <property type="project" value="UniProtKB-KW"/>
</dbReference>
<dbReference type="Pfam" id="PF01346">
    <property type="entry name" value="FKBP_N"/>
    <property type="match status" value="1"/>
</dbReference>
<evidence type="ECO:0000256" key="4">
    <source>
        <dbReference type="PROSITE-ProRule" id="PRU00277"/>
    </source>
</evidence>
<dbReference type="Proteomes" id="UP000443582">
    <property type="component" value="Unassembled WGS sequence"/>
</dbReference>
<dbReference type="Pfam" id="PF00254">
    <property type="entry name" value="FKBP_C"/>
    <property type="match status" value="1"/>
</dbReference>
<dbReference type="InterPro" id="IPR046357">
    <property type="entry name" value="PPIase_dom_sf"/>
</dbReference>
<dbReference type="PANTHER" id="PTHR45779:SF7">
    <property type="entry name" value="PEPTIDYLPROLYL ISOMERASE"/>
    <property type="match status" value="1"/>
</dbReference>
<evidence type="ECO:0000256" key="2">
    <source>
        <dbReference type="ARBA" id="ARBA00023110"/>
    </source>
</evidence>
<keyword evidence="3 4" id="KW-0413">Isomerase</keyword>
<dbReference type="RefSeq" id="WP_115363888.1">
    <property type="nucleotide sequence ID" value="NZ_QDKL01000004.1"/>
</dbReference>
<dbReference type="Gene3D" id="1.10.287.460">
    <property type="entry name" value="Peptidyl-prolyl cis-trans isomerase, FKBP-type, N-terminal domain"/>
    <property type="match status" value="1"/>
</dbReference>
<sequence>MKKLLTTLAIAPILLISCSKNTEVKPETENDKIFYSVGHVYGQRFKDFKLTDKEIANLVQGVRDGISQKKTDVDTRTFAFKFRDIVNKRMSEVSQGEKEAGAKYLEEFVAKEGAKKTESGLAYKIIEAGSSKKAKPTDTVKVHYKGTLRDGTEFDSSYKRNKPIEFPLNRVIKGWTEGMQLIGEGGKIKLVIPSELAYGDQGAPPSIPGGATLTFEVELIEVKGPAKK</sequence>
<evidence type="ECO:0000313" key="7">
    <source>
        <dbReference type="EMBL" id="RZF20426.1"/>
    </source>
</evidence>
<feature type="domain" description="PPIase FKBP-type" evidence="6">
    <location>
        <begin position="137"/>
        <end position="223"/>
    </location>
</feature>
<dbReference type="InterPro" id="IPR001179">
    <property type="entry name" value="PPIase_FKBP_dom"/>
</dbReference>
<evidence type="ECO:0000256" key="3">
    <source>
        <dbReference type="ARBA" id="ARBA00023235"/>
    </source>
</evidence>
<dbReference type="SUPFAM" id="SSF54534">
    <property type="entry name" value="FKBP-like"/>
    <property type="match status" value="1"/>
</dbReference>
<dbReference type="EC" id="5.2.1.8" evidence="5"/>
<reference evidence="8" key="1">
    <citation type="journal article" date="2019" name="Int. J. Syst. Evol. Microbiol.">
        <title>Halobacteriovorax valvorus sp. nov., a novel prokaryotic predator isolated from coastal seawater of China.</title>
        <authorList>
            <person name="Chen M.-X."/>
        </authorList>
    </citation>
    <scope>NUCLEOTIDE SEQUENCE [LARGE SCALE GENOMIC DNA]</scope>
    <source>
        <strain evidence="8">BL9</strain>
    </source>
</reference>
<comment type="similarity">
    <text evidence="5">Belongs to the FKBP-type PPIase family.</text>
</comment>
<dbReference type="PROSITE" id="PS51257">
    <property type="entry name" value="PROKAR_LIPOPROTEIN"/>
    <property type="match status" value="1"/>
</dbReference>
<comment type="catalytic activity">
    <reaction evidence="1 4 5">
        <text>[protein]-peptidylproline (omega=180) = [protein]-peptidylproline (omega=0)</text>
        <dbReference type="Rhea" id="RHEA:16237"/>
        <dbReference type="Rhea" id="RHEA-COMP:10747"/>
        <dbReference type="Rhea" id="RHEA-COMP:10748"/>
        <dbReference type="ChEBI" id="CHEBI:83833"/>
        <dbReference type="ChEBI" id="CHEBI:83834"/>
        <dbReference type="EC" id="5.2.1.8"/>
    </reaction>
</comment>
<comment type="caution">
    <text evidence="7">The sequence shown here is derived from an EMBL/GenBank/DDBJ whole genome shotgun (WGS) entry which is preliminary data.</text>
</comment>
<accession>A0ABY0IBT3</accession>
<evidence type="ECO:0000256" key="1">
    <source>
        <dbReference type="ARBA" id="ARBA00000971"/>
    </source>
</evidence>
<dbReference type="PANTHER" id="PTHR45779">
    <property type="entry name" value="PEPTIDYLPROLYL ISOMERASE"/>
    <property type="match status" value="1"/>
</dbReference>
<protein>
    <recommendedName>
        <fullName evidence="5">Peptidyl-prolyl cis-trans isomerase</fullName>
        <ecNumber evidence="5">5.2.1.8</ecNumber>
    </recommendedName>
</protein>